<dbReference type="Proteomes" id="UP001164705">
    <property type="component" value="Chromosome"/>
</dbReference>
<reference evidence="1" key="1">
    <citation type="submission" date="2022-11" db="EMBL/GenBank/DDBJ databases">
        <title>Lacinutrix neustonica HL-RS19T sp. nov., isolated from the surface microlayer sample of brackish Lake Shihwa.</title>
        <authorList>
            <person name="Choi J.Y."/>
            <person name="Hwang C.Y."/>
        </authorList>
    </citation>
    <scope>NUCLEOTIDE SEQUENCE</scope>
    <source>
        <strain evidence="1">HL-RS19</strain>
    </source>
</reference>
<gene>
    <name evidence="1" type="ORF">N7U66_12720</name>
</gene>
<keyword evidence="2" id="KW-1185">Reference proteome</keyword>
<accession>A0A9E8SC91</accession>
<dbReference type="AlphaFoldDB" id="A0A9E8SC91"/>
<evidence type="ECO:0000313" key="2">
    <source>
        <dbReference type="Proteomes" id="UP001164705"/>
    </source>
</evidence>
<organism evidence="1 2">
    <name type="scientific">Lacinutrix neustonica</name>
    <dbReference type="NCBI Taxonomy" id="2980107"/>
    <lineage>
        <taxon>Bacteria</taxon>
        <taxon>Pseudomonadati</taxon>
        <taxon>Bacteroidota</taxon>
        <taxon>Flavobacteriia</taxon>
        <taxon>Flavobacteriales</taxon>
        <taxon>Flavobacteriaceae</taxon>
        <taxon>Lacinutrix</taxon>
    </lineage>
</organism>
<dbReference type="EMBL" id="CP113088">
    <property type="protein sequence ID" value="WAC01038.1"/>
    <property type="molecule type" value="Genomic_DNA"/>
</dbReference>
<evidence type="ECO:0000313" key="1">
    <source>
        <dbReference type="EMBL" id="WAC01038.1"/>
    </source>
</evidence>
<dbReference type="KEGG" id="lnu:N7U66_12720"/>
<name>A0A9E8SC91_9FLAO</name>
<sequence length="55" mass="6067">MKTQKKKTELNFAKSEIVELNRGDLNAVFGGTFSTNSESGPLCDMADIIIKAFTR</sequence>
<protein>
    <submittedName>
        <fullName evidence="1">Uncharacterized protein</fullName>
    </submittedName>
</protein>
<proteinExistence type="predicted"/>
<dbReference type="RefSeq" id="WP_267675586.1">
    <property type="nucleotide sequence ID" value="NZ_CP113088.1"/>
</dbReference>